<proteinExistence type="predicted"/>
<organism evidence="1 2">
    <name type="scientific">Penstemon smallii</name>
    <dbReference type="NCBI Taxonomy" id="265156"/>
    <lineage>
        <taxon>Eukaryota</taxon>
        <taxon>Viridiplantae</taxon>
        <taxon>Streptophyta</taxon>
        <taxon>Embryophyta</taxon>
        <taxon>Tracheophyta</taxon>
        <taxon>Spermatophyta</taxon>
        <taxon>Magnoliopsida</taxon>
        <taxon>eudicotyledons</taxon>
        <taxon>Gunneridae</taxon>
        <taxon>Pentapetalae</taxon>
        <taxon>asterids</taxon>
        <taxon>lamiids</taxon>
        <taxon>Lamiales</taxon>
        <taxon>Plantaginaceae</taxon>
        <taxon>Cheloneae</taxon>
        <taxon>Penstemon</taxon>
    </lineage>
</organism>
<reference evidence="1 2" key="1">
    <citation type="submission" date="2024-12" db="EMBL/GenBank/DDBJ databases">
        <title>The unique morphological basis and parallel evolutionary history of personate flowers in Penstemon.</title>
        <authorList>
            <person name="Depatie T.H."/>
            <person name="Wessinger C.A."/>
        </authorList>
    </citation>
    <scope>NUCLEOTIDE SEQUENCE [LARGE SCALE GENOMIC DNA]</scope>
    <source>
        <strain evidence="1">WTNN_2</strain>
        <tissue evidence="1">Leaf</tissue>
    </source>
</reference>
<dbReference type="EMBL" id="JBJXBP010000002">
    <property type="protein sequence ID" value="KAL3844580.1"/>
    <property type="molecule type" value="Genomic_DNA"/>
</dbReference>
<name>A0ABD3U5I8_9LAMI</name>
<protein>
    <submittedName>
        <fullName evidence="1">Uncharacterized protein</fullName>
    </submittedName>
</protein>
<dbReference type="Proteomes" id="UP001634393">
    <property type="component" value="Unassembled WGS sequence"/>
</dbReference>
<evidence type="ECO:0000313" key="2">
    <source>
        <dbReference type="Proteomes" id="UP001634393"/>
    </source>
</evidence>
<dbReference type="AlphaFoldDB" id="A0ABD3U5I8"/>
<comment type="caution">
    <text evidence="1">The sequence shown here is derived from an EMBL/GenBank/DDBJ whole genome shotgun (WGS) entry which is preliminary data.</text>
</comment>
<sequence length="55" mass="6299">MASTSPRNRGFGSSVSLYPIHLSTAVLRQPWRRTVVVLRSKRALMTWEENCCSFD</sequence>
<keyword evidence="2" id="KW-1185">Reference proteome</keyword>
<accession>A0ABD3U5I8</accession>
<gene>
    <name evidence="1" type="ORF">ACJIZ3_001983</name>
</gene>
<evidence type="ECO:0000313" key="1">
    <source>
        <dbReference type="EMBL" id="KAL3844580.1"/>
    </source>
</evidence>